<reference evidence="2" key="1">
    <citation type="submission" date="2023-08" db="EMBL/GenBank/DDBJ databases">
        <title>Chromosome-level Genome Assembly of mud carp (Cirrhinus molitorella).</title>
        <authorList>
            <person name="Liu H."/>
        </authorList>
    </citation>
    <scope>NUCLEOTIDE SEQUENCE</scope>
    <source>
        <strain evidence="2">Prfri</strain>
        <tissue evidence="2">Muscle</tissue>
    </source>
</reference>
<organism evidence="2 3">
    <name type="scientific">Cirrhinus molitorella</name>
    <name type="common">mud carp</name>
    <dbReference type="NCBI Taxonomy" id="172907"/>
    <lineage>
        <taxon>Eukaryota</taxon>
        <taxon>Metazoa</taxon>
        <taxon>Chordata</taxon>
        <taxon>Craniata</taxon>
        <taxon>Vertebrata</taxon>
        <taxon>Euteleostomi</taxon>
        <taxon>Actinopterygii</taxon>
        <taxon>Neopterygii</taxon>
        <taxon>Teleostei</taxon>
        <taxon>Ostariophysi</taxon>
        <taxon>Cypriniformes</taxon>
        <taxon>Cyprinidae</taxon>
        <taxon>Labeoninae</taxon>
        <taxon>Labeonini</taxon>
        <taxon>Cirrhinus</taxon>
    </lineage>
</organism>
<dbReference type="Proteomes" id="UP001187343">
    <property type="component" value="Unassembled WGS sequence"/>
</dbReference>
<feature type="compositionally biased region" description="Polar residues" evidence="1">
    <location>
        <begin position="1"/>
        <end position="12"/>
    </location>
</feature>
<comment type="caution">
    <text evidence="2">The sequence shown here is derived from an EMBL/GenBank/DDBJ whole genome shotgun (WGS) entry which is preliminary data.</text>
</comment>
<protein>
    <submittedName>
        <fullName evidence="2">Uncharacterized protein</fullName>
    </submittedName>
</protein>
<evidence type="ECO:0000313" key="2">
    <source>
        <dbReference type="EMBL" id="KAK2907372.1"/>
    </source>
</evidence>
<evidence type="ECO:0000256" key="1">
    <source>
        <dbReference type="SAM" id="MobiDB-lite"/>
    </source>
</evidence>
<name>A0AA88TSN9_9TELE</name>
<dbReference type="EMBL" id="JAUYZG010000005">
    <property type="protein sequence ID" value="KAK2907372.1"/>
    <property type="molecule type" value="Genomic_DNA"/>
</dbReference>
<feature type="region of interest" description="Disordered" evidence="1">
    <location>
        <begin position="1"/>
        <end position="38"/>
    </location>
</feature>
<keyword evidence="3" id="KW-1185">Reference proteome</keyword>
<proteinExistence type="predicted"/>
<dbReference type="AlphaFoldDB" id="A0AA88TSN9"/>
<sequence length="193" mass="20737">MSSVDGQPQNRTGCDCTQPIRADERQMQSKSSVNDPSWLDNSHILEVIHSETTSKCTATSTSATAAAMPPFMSTCTVPSAAAMETAASQPTMSTTASAATSEMETAVSQPTMPTGIFHKSGSKLKHKESQSTAIQKFSLGESCLPLSPSAEGINICHSSRTHQKHQQHKLQLSRITDSLEKETDTNIKKNVLE</sequence>
<evidence type="ECO:0000313" key="3">
    <source>
        <dbReference type="Proteomes" id="UP001187343"/>
    </source>
</evidence>
<accession>A0AA88TSN9</accession>
<gene>
    <name evidence="2" type="ORF">Q8A67_006357</name>
</gene>